<name>A0A6C1KSM7_XANAU</name>
<gene>
    <name evidence="2" type="ORF">FBQ73_11785</name>
</gene>
<protein>
    <recommendedName>
        <fullName evidence="4">Transposase</fullName>
    </recommendedName>
</protein>
<evidence type="ECO:0000256" key="1">
    <source>
        <dbReference type="SAM" id="Coils"/>
    </source>
</evidence>
<comment type="caution">
    <text evidence="2">The sequence shown here is derived from an EMBL/GenBank/DDBJ whole genome shotgun (WGS) entry which is preliminary data.</text>
</comment>
<dbReference type="Proteomes" id="UP000305131">
    <property type="component" value="Unassembled WGS sequence"/>
</dbReference>
<evidence type="ECO:0000313" key="3">
    <source>
        <dbReference type="Proteomes" id="UP000305131"/>
    </source>
</evidence>
<dbReference type="RefSeq" id="WP_138399650.1">
    <property type="nucleotide sequence ID" value="NZ_JBAFVQ010000022.1"/>
</dbReference>
<evidence type="ECO:0000313" key="2">
    <source>
        <dbReference type="EMBL" id="TLX43296.1"/>
    </source>
</evidence>
<dbReference type="InterPro" id="IPR009057">
    <property type="entry name" value="Homeodomain-like_sf"/>
</dbReference>
<reference evidence="2 3" key="1">
    <citation type="submission" date="2019-05" db="EMBL/GenBank/DDBJ databases">
        <authorList>
            <person name="Zhou X."/>
        </authorList>
    </citation>
    <scope>NUCLEOTIDE SEQUENCE [LARGE SCALE GENOMIC DNA]</scope>
    <source>
        <strain evidence="2 3">DSM 432</strain>
    </source>
</reference>
<dbReference type="OrthoDB" id="4426778at2"/>
<keyword evidence="1" id="KW-0175">Coiled coil</keyword>
<dbReference type="EMBL" id="VAUP01000022">
    <property type="protein sequence ID" value="TLX43296.1"/>
    <property type="molecule type" value="Genomic_DNA"/>
</dbReference>
<feature type="coiled-coil region" evidence="1">
    <location>
        <begin position="61"/>
        <end position="88"/>
    </location>
</feature>
<proteinExistence type="predicted"/>
<dbReference type="SUPFAM" id="SSF46689">
    <property type="entry name" value="Homeodomain-like"/>
    <property type="match status" value="1"/>
</dbReference>
<evidence type="ECO:0008006" key="4">
    <source>
        <dbReference type="Google" id="ProtNLM"/>
    </source>
</evidence>
<dbReference type="Gene3D" id="1.10.10.60">
    <property type="entry name" value="Homeodomain-like"/>
    <property type="match status" value="1"/>
</dbReference>
<sequence>MAEVERRRLHNPRDRTIYREVARQFGVGEQSLRLWMKKRDAERLEAGAPAAGAEAGELMSPEQMQSELQALRRQIQKLRTENEVLKRAFVVFSSEWGGDK</sequence>
<organism evidence="2 3">
    <name type="scientific">Xanthobacter autotrophicus</name>
    <dbReference type="NCBI Taxonomy" id="280"/>
    <lineage>
        <taxon>Bacteria</taxon>
        <taxon>Pseudomonadati</taxon>
        <taxon>Pseudomonadota</taxon>
        <taxon>Alphaproteobacteria</taxon>
        <taxon>Hyphomicrobiales</taxon>
        <taxon>Xanthobacteraceae</taxon>
        <taxon>Xanthobacter</taxon>
    </lineage>
</organism>
<accession>A0A6C1KSM7</accession>
<dbReference type="AlphaFoldDB" id="A0A6C1KSM7"/>